<sequence length="446" mass="48990">MVSSNTETQLTLTLHAEFLPNIRQTTLYISLPTNLDPIISLSESRRAVTVSLPEPYDDVSETIKLPARVNDAARRVLEGQHTGAGNGTREKGGSGSGPGPGSGNREERELSFRMQIDPDDTGGGLLRPEDEVTNEEYVPWMAGDMGSYTRLGCRGCGNVVLDCSPTPAPGNTGSGWVWKDLPSGNWAEMMDFWHCHKPDTHDHDHGDHTVSIEERNSQVKGYGAANQVVASSRTGLVDVATFLVAEGDCRGLKIQNEISKTTSITCTQCNALIALEDPIANGWRLLKAALSAYTPTKPEEDTTEEKGTWQTHPTETVVAAQLLELVERESARRFVVHTGGKGGLLLWVFNPDLRYSTTSTTKSNTTTARRGMKILYQETSNTEDLLSPENGKPSSLSLEELELPSEIYKSVYQTLGERNAILPVSARGFREWRVGILERFERLNTN</sequence>
<evidence type="ECO:0008006" key="4">
    <source>
        <dbReference type="Google" id="ProtNLM"/>
    </source>
</evidence>
<keyword evidence="3" id="KW-1185">Reference proteome</keyword>
<feature type="region of interest" description="Disordered" evidence="1">
    <location>
        <begin position="79"/>
        <end position="108"/>
    </location>
</feature>
<dbReference type="VEuPathDB" id="FungiDB:ASPGLDRAFT_171712"/>
<dbReference type="InterPro" id="IPR019193">
    <property type="entry name" value="UBQ-conj_enz_E2-bd_prot"/>
</dbReference>
<dbReference type="Pfam" id="PF09814">
    <property type="entry name" value="HECT_2"/>
    <property type="match status" value="1"/>
</dbReference>
<dbReference type="GO" id="GO:0005634">
    <property type="term" value="C:nucleus"/>
    <property type="evidence" value="ECO:0007669"/>
    <property type="project" value="TreeGrafter"/>
</dbReference>
<dbReference type="GO" id="GO:0051865">
    <property type="term" value="P:protein autoubiquitination"/>
    <property type="evidence" value="ECO:0007669"/>
    <property type="project" value="TreeGrafter"/>
</dbReference>
<reference evidence="3" key="1">
    <citation type="journal article" date="2017" name="Genome Biol.">
        <title>Comparative genomics reveals high biological diversity and specific adaptations in the industrially and medically important fungal genus Aspergillus.</title>
        <authorList>
            <person name="de Vries R.P."/>
            <person name="Riley R."/>
            <person name="Wiebenga A."/>
            <person name="Aguilar-Osorio G."/>
            <person name="Amillis S."/>
            <person name="Uchima C.A."/>
            <person name="Anderluh G."/>
            <person name="Asadollahi M."/>
            <person name="Askin M."/>
            <person name="Barry K."/>
            <person name="Battaglia E."/>
            <person name="Bayram O."/>
            <person name="Benocci T."/>
            <person name="Braus-Stromeyer S.A."/>
            <person name="Caldana C."/>
            <person name="Canovas D."/>
            <person name="Cerqueira G.C."/>
            <person name="Chen F."/>
            <person name="Chen W."/>
            <person name="Choi C."/>
            <person name="Clum A."/>
            <person name="Dos Santos R.A."/>
            <person name="Damasio A.R."/>
            <person name="Diallinas G."/>
            <person name="Emri T."/>
            <person name="Fekete E."/>
            <person name="Flipphi M."/>
            <person name="Freyberg S."/>
            <person name="Gallo A."/>
            <person name="Gournas C."/>
            <person name="Habgood R."/>
            <person name="Hainaut M."/>
            <person name="Harispe M.L."/>
            <person name="Henrissat B."/>
            <person name="Hilden K.S."/>
            <person name="Hope R."/>
            <person name="Hossain A."/>
            <person name="Karabika E."/>
            <person name="Karaffa L."/>
            <person name="Karanyi Z."/>
            <person name="Krasevec N."/>
            <person name="Kuo A."/>
            <person name="Kusch H."/>
            <person name="LaButti K."/>
            <person name="Lagendijk E.L."/>
            <person name="Lapidus A."/>
            <person name="Levasseur A."/>
            <person name="Lindquist E."/>
            <person name="Lipzen A."/>
            <person name="Logrieco A.F."/>
            <person name="MacCabe A."/>
            <person name="Maekelae M.R."/>
            <person name="Malavazi I."/>
            <person name="Melin P."/>
            <person name="Meyer V."/>
            <person name="Mielnichuk N."/>
            <person name="Miskei M."/>
            <person name="Molnar A.P."/>
            <person name="Mule G."/>
            <person name="Ngan C.Y."/>
            <person name="Orejas M."/>
            <person name="Orosz E."/>
            <person name="Ouedraogo J.P."/>
            <person name="Overkamp K.M."/>
            <person name="Park H.-S."/>
            <person name="Perrone G."/>
            <person name="Piumi F."/>
            <person name="Punt P.J."/>
            <person name="Ram A.F."/>
            <person name="Ramon A."/>
            <person name="Rauscher S."/>
            <person name="Record E."/>
            <person name="Riano-Pachon D.M."/>
            <person name="Robert V."/>
            <person name="Roehrig J."/>
            <person name="Ruller R."/>
            <person name="Salamov A."/>
            <person name="Salih N.S."/>
            <person name="Samson R.A."/>
            <person name="Sandor E."/>
            <person name="Sanguinetti M."/>
            <person name="Schuetze T."/>
            <person name="Sepcic K."/>
            <person name="Shelest E."/>
            <person name="Sherlock G."/>
            <person name="Sophianopoulou V."/>
            <person name="Squina F.M."/>
            <person name="Sun H."/>
            <person name="Susca A."/>
            <person name="Todd R.B."/>
            <person name="Tsang A."/>
            <person name="Unkles S.E."/>
            <person name="van de Wiele N."/>
            <person name="van Rossen-Uffink D."/>
            <person name="Oliveira J.V."/>
            <person name="Vesth T.C."/>
            <person name="Visser J."/>
            <person name="Yu J.-H."/>
            <person name="Zhou M."/>
            <person name="Andersen M.R."/>
            <person name="Archer D.B."/>
            <person name="Baker S.E."/>
            <person name="Benoit I."/>
            <person name="Brakhage A.A."/>
            <person name="Braus G.H."/>
            <person name="Fischer R."/>
            <person name="Frisvad J.C."/>
            <person name="Goldman G.H."/>
            <person name="Houbraken J."/>
            <person name="Oakley B."/>
            <person name="Pocsi I."/>
            <person name="Scazzocchio C."/>
            <person name="Seiboth B."/>
            <person name="vanKuyk P.A."/>
            <person name="Wortman J."/>
            <person name="Dyer P.S."/>
            <person name="Grigoriev I.V."/>
        </authorList>
    </citation>
    <scope>NUCLEOTIDE SEQUENCE [LARGE SCALE GENOMIC DNA]</scope>
    <source>
        <strain evidence="3">CBS 516.65</strain>
    </source>
</reference>
<accession>A0A1L9VKH4</accession>
<dbReference type="GO" id="GO:0000151">
    <property type="term" value="C:ubiquitin ligase complex"/>
    <property type="evidence" value="ECO:0007669"/>
    <property type="project" value="TreeGrafter"/>
</dbReference>
<dbReference type="OrthoDB" id="386949at2759"/>
<dbReference type="GO" id="GO:0006513">
    <property type="term" value="P:protein monoubiquitination"/>
    <property type="evidence" value="ECO:0007669"/>
    <property type="project" value="TreeGrafter"/>
</dbReference>
<dbReference type="PANTHER" id="PTHR31531">
    <property type="entry name" value="E3 UBIQUITIN-PROTEIN LIGASE E3D FAMILY MEMBER"/>
    <property type="match status" value="1"/>
</dbReference>
<dbReference type="EMBL" id="KV878897">
    <property type="protein sequence ID" value="OJJ84426.1"/>
    <property type="molecule type" value="Genomic_DNA"/>
</dbReference>
<dbReference type="GO" id="GO:0031624">
    <property type="term" value="F:ubiquitin conjugating enzyme binding"/>
    <property type="evidence" value="ECO:0007669"/>
    <property type="project" value="TreeGrafter"/>
</dbReference>
<dbReference type="PANTHER" id="PTHR31531:SF2">
    <property type="entry name" value="E3 UBIQUITIN-PROTEIN LIGASE E3D"/>
    <property type="match status" value="1"/>
</dbReference>
<dbReference type="RefSeq" id="XP_022401124.1">
    <property type="nucleotide sequence ID" value="XM_022542746.1"/>
</dbReference>
<dbReference type="GO" id="GO:0061630">
    <property type="term" value="F:ubiquitin protein ligase activity"/>
    <property type="evidence" value="ECO:0007669"/>
    <property type="project" value="TreeGrafter"/>
</dbReference>
<gene>
    <name evidence="2" type="ORF">ASPGLDRAFT_171712</name>
</gene>
<dbReference type="AlphaFoldDB" id="A0A1L9VKH4"/>
<dbReference type="GO" id="GO:0000209">
    <property type="term" value="P:protein polyubiquitination"/>
    <property type="evidence" value="ECO:0007669"/>
    <property type="project" value="TreeGrafter"/>
</dbReference>
<dbReference type="Proteomes" id="UP000184300">
    <property type="component" value="Unassembled WGS sequence"/>
</dbReference>
<dbReference type="GO" id="GO:0005829">
    <property type="term" value="C:cytosol"/>
    <property type="evidence" value="ECO:0007669"/>
    <property type="project" value="TreeGrafter"/>
</dbReference>
<feature type="compositionally biased region" description="Gly residues" evidence="1">
    <location>
        <begin position="93"/>
        <end position="102"/>
    </location>
</feature>
<evidence type="ECO:0000256" key="1">
    <source>
        <dbReference type="SAM" id="MobiDB-lite"/>
    </source>
</evidence>
<dbReference type="GO" id="GO:0043161">
    <property type="term" value="P:proteasome-mediated ubiquitin-dependent protein catabolic process"/>
    <property type="evidence" value="ECO:0007669"/>
    <property type="project" value="TreeGrafter"/>
</dbReference>
<proteinExistence type="predicted"/>
<dbReference type="GeneID" id="34459007"/>
<name>A0A1L9VKH4_ASPGL</name>
<evidence type="ECO:0000313" key="3">
    <source>
        <dbReference type="Proteomes" id="UP000184300"/>
    </source>
</evidence>
<organism evidence="2 3">
    <name type="scientific">Aspergillus glaucus CBS 516.65</name>
    <dbReference type="NCBI Taxonomy" id="1160497"/>
    <lineage>
        <taxon>Eukaryota</taxon>
        <taxon>Fungi</taxon>
        <taxon>Dikarya</taxon>
        <taxon>Ascomycota</taxon>
        <taxon>Pezizomycotina</taxon>
        <taxon>Eurotiomycetes</taxon>
        <taxon>Eurotiomycetidae</taxon>
        <taxon>Eurotiales</taxon>
        <taxon>Aspergillaceae</taxon>
        <taxon>Aspergillus</taxon>
        <taxon>Aspergillus subgen. Aspergillus</taxon>
    </lineage>
</organism>
<protein>
    <recommendedName>
        <fullName evidence="4">Ubiquitin-conjugating enzyme E2-binding protein</fullName>
    </recommendedName>
</protein>
<dbReference type="STRING" id="1160497.A0A1L9VKH4"/>
<evidence type="ECO:0000313" key="2">
    <source>
        <dbReference type="EMBL" id="OJJ84426.1"/>
    </source>
</evidence>
<dbReference type="GO" id="GO:0030332">
    <property type="term" value="F:cyclin binding"/>
    <property type="evidence" value="ECO:0007669"/>
    <property type="project" value="TreeGrafter"/>
</dbReference>